<feature type="binding site" evidence="6">
    <location>
        <position position="165"/>
    </location>
    <ligand>
        <name>Mn(2+)</name>
        <dbReference type="ChEBI" id="CHEBI:29035"/>
    </ligand>
</feature>
<dbReference type="HOGENOM" id="CLU_031625_0_0_5"/>
<organism evidence="10 11">
    <name type="scientific">Parvibaculum lavamentivorans (strain DS-1 / DSM 13023 / NCIMB 13966)</name>
    <dbReference type="NCBI Taxonomy" id="402881"/>
    <lineage>
        <taxon>Bacteria</taxon>
        <taxon>Pseudomonadati</taxon>
        <taxon>Pseudomonadota</taxon>
        <taxon>Alphaproteobacteria</taxon>
        <taxon>Hyphomicrobiales</taxon>
        <taxon>Parvibaculaceae</taxon>
        <taxon>Parvibaculum</taxon>
    </lineage>
</organism>
<sequence>MLELPPLPYAEDALAPHVSAETLSFHYGKHHKSYVEKANGLIEGTELAGLELVPLIRKVAGDASQKSLFNNAAQVWNHDFYWNSMSPKGGGRPKGALAERIDADLGGYEKFAETFKKTAMGQFGSGYCWLVLSGGKLKIYSTANAETPIAGKKDVPILTTDVWEHTYYLDYQNKRQDYLDAFLDHLVNWEFAAANFEKADLQTA</sequence>
<dbReference type="Pfam" id="PF02777">
    <property type="entry name" value="Sod_Fe_C"/>
    <property type="match status" value="1"/>
</dbReference>
<dbReference type="SUPFAM" id="SSF54719">
    <property type="entry name" value="Fe,Mn superoxide dismutase (SOD), C-terminal domain"/>
    <property type="match status" value="1"/>
</dbReference>
<feature type="domain" description="Manganese/iron superoxide dismutase N-terminal" evidence="8">
    <location>
        <begin position="3"/>
        <end position="86"/>
    </location>
</feature>
<dbReference type="InterPro" id="IPR019831">
    <property type="entry name" value="Mn/Fe_SOD_N"/>
</dbReference>
<dbReference type="eggNOG" id="COG0605">
    <property type="taxonomic scope" value="Bacteria"/>
</dbReference>
<keyword evidence="11" id="KW-1185">Reference proteome</keyword>
<protein>
    <recommendedName>
        <fullName evidence="2 7">Superoxide dismutase</fullName>
        <ecNumber evidence="2 7">1.15.1.1</ecNumber>
    </recommendedName>
</protein>
<dbReference type="InterPro" id="IPR036314">
    <property type="entry name" value="SOD_C_sf"/>
</dbReference>
<proteinExistence type="inferred from homology"/>
<evidence type="ECO:0000313" key="10">
    <source>
        <dbReference type="EMBL" id="ABS61810.1"/>
    </source>
</evidence>
<gene>
    <name evidence="10" type="ordered locus">Plav_0187</name>
</gene>
<feature type="binding site" evidence="6">
    <location>
        <position position="78"/>
    </location>
    <ligand>
        <name>Mn(2+)</name>
        <dbReference type="ChEBI" id="CHEBI:29035"/>
    </ligand>
</feature>
<dbReference type="PIRSF" id="PIRSF000349">
    <property type="entry name" value="SODismutase"/>
    <property type="match status" value="1"/>
</dbReference>
<dbReference type="KEGG" id="pla:Plav_0187"/>
<evidence type="ECO:0000313" key="11">
    <source>
        <dbReference type="Proteomes" id="UP000006377"/>
    </source>
</evidence>
<dbReference type="EC" id="1.15.1.1" evidence="2 7"/>
<name>A7HPH7_PARL1</name>
<dbReference type="PANTHER" id="PTHR42769">
    <property type="entry name" value="SUPEROXIDE DISMUTASE"/>
    <property type="match status" value="1"/>
</dbReference>
<evidence type="ECO:0000256" key="2">
    <source>
        <dbReference type="ARBA" id="ARBA00012682"/>
    </source>
</evidence>
<dbReference type="Gene3D" id="1.10.287.990">
    <property type="entry name" value="Fe,Mn superoxide dismutase (SOD) domain"/>
    <property type="match status" value="1"/>
</dbReference>
<accession>A7HPH7</accession>
<evidence type="ECO:0000256" key="1">
    <source>
        <dbReference type="ARBA" id="ARBA00008714"/>
    </source>
</evidence>
<dbReference type="InterPro" id="IPR001189">
    <property type="entry name" value="Mn/Fe_SOD"/>
</dbReference>
<evidence type="ECO:0000256" key="3">
    <source>
        <dbReference type="ARBA" id="ARBA00022723"/>
    </source>
</evidence>
<dbReference type="STRING" id="402881.Plav_0187"/>
<dbReference type="EMBL" id="CP000774">
    <property type="protein sequence ID" value="ABS61810.1"/>
    <property type="molecule type" value="Genomic_DNA"/>
</dbReference>
<evidence type="ECO:0000259" key="9">
    <source>
        <dbReference type="Pfam" id="PF02777"/>
    </source>
</evidence>
<reference evidence="10 11" key="1">
    <citation type="journal article" date="2011" name="Stand. Genomic Sci.">
        <title>Complete genome sequence of Parvibaculum lavamentivorans type strain (DS-1(T)).</title>
        <authorList>
            <person name="Schleheck D."/>
            <person name="Weiss M."/>
            <person name="Pitluck S."/>
            <person name="Bruce D."/>
            <person name="Land M.L."/>
            <person name="Han S."/>
            <person name="Saunders E."/>
            <person name="Tapia R."/>
            <person name="Detter C."/>
            <person name="Brettin T."/>
            <person name="Han J."/>
            <person name="Woyke T."/>
            <person name="Goodwin L."/>
            <person name="Pennacchio L."/>
            <person name="Nolan M."/>
            <person name="Cook A.M."/>
            <person name="Kjelleberg S."/>
            <person name="Thomas T."/>
        </authorList>
    </citation>
    <scope>NUCLEOTIDE SEQUENCE [LARGE SCALE GENOMIC DNA]</scope>
    <source>
        <strain evidence="11">DS-1 / DSM 13023 / NCIMB 13966</strain>
    </source>
</reference>
<dbReference type="Proteomes" id="UP000006377">
    <property type="component" value="Chromosome"/>
</dbReference>
<keyword evidence="5" id="KW-0408">Iron</keyword>
<feature type="binding site" evidence="6">
    <location>
        <position position="26"/>
    </location>
    <ligand>
        <name>Mn(2+)</name>
        <dbReference type="ChEBI" id="CHEBI:29035"/>
    </ligand>
</feature>
<comment type="catalytic activity">
    <reaction evidence="7">
        <text>2 superoxide + 2 H(+) = H2O2 + O2</text>
        <dbReference type="Rhea" id="RHEA:20696"/>
        <dbReference type="ChEBI" id="CHEBI:15378"/>
        <dbReference type="ChEBI" id="CHEBI:15379"/>
        <dbReference type="ChEBI" id="CHEBI:16240"/>
        <dbReference type="ChEBI" id="CHEBI:18421"/>
        <dbReference type="EC" id="1.15.1.1"/>
    </reaction>
</comment>
<evidence type="ECO:0000259" key="8">
    <source>
        <dbReference type="Pfam" id="PF00081"/>
    </source>
</evidence>
<keyword evidence="3 6" id="KW-0479">Metal-binding</keyword>
<dbReference type="PANTHER" id="PTHR42769:SF3">
    <property type="entry name" value="SUPEROXIDE DISMUTASE [FE] 2, CHLOROPLASTIC"/>
    <property type="match status" value="1"/>
</dbReference>
<dbReference type="Gene3D" id="3.55.40.20">
    <property type="entry name" value="Iron/manganese superoxide dismutase, C-terminal domain"/>
    <property type="match status" value="1"/>
</dbReference>
<dbReference type="PROSITE" id="PS00088">
    <property type="entry name" value="SOD_MN"/>
    <property type="match status" value="1"/>
</dbReference>
<dbReference type="PRINTS" id="PR01703">
    <property type="entry name" value="MNSODISMTASE"/>
</dbReference>
<keyword evidence="4 7" id="KW-0560">Oxidoreductase</keyword>
<feature type="domain" description="Manganese/iron superoxide dismutase C-terminal" evidence="9">
    <location>
        <begin position="93"/>
        <end position="194"/>
    </location>
</feature>
<dbReference type="OrthoDB" id="9803125at2"/>
<comment type="function">
    <text evidence="7">Destroys radicals which are normally produced within the cells and which are toxic to biological systems.</text>
</comment>
<dbReference type="FunFam" id="1.10.287.990:FF:000002">
    <property type="entry name" value="Superoxide dismutase"/>
    <property type="match status" value="1"/>
</dbReference>
<dbReference type="AlphaFoldDB" id="A7HPH7"/>
<comment type="similarity">
    <text evidence="1 7">Belongs to the iron/manganese superoxide dismutase family.</text>
</comment>
<dbReference type="InterPro" id="IPR036324">
    <property type="entry name" value="Mn/Fe_SOD_N_sf"/>
</dbReference>
<dbReference type="SUPFAM" id="SSF46609">
    <property type="entry name" value="Fe,Mn superoxide dismutase (SOD), N-terminal domain"/>
    <property type="match status" value="1"/>
</dbReference>
<dbReference type="Pfam" id="PF00081">
    <property type="entry name" value="Sod_Fe_N"/>
    <property type="match status" value="1"/>
</dbReference>
<evidence type="ECO:0000256" key="6">
    <source>
        <dbReference type="PIRSR" id="PIRSR000349-1"/>
    </source>
</evidence>
<evidence type="ECO:0000256" key="5">
    <source>
        <dbReference type="ARBA" id="ARBA00023004"/>
    </source>
</evidence>
<dbReference type="GO" id="GO:0046872">
    <property type="term" value="F:metal ion binding"/>
    <property type="evidence" value="ECO:0007669"/>
    <property type="project" value="UniProtKB-KW"/>
</dbReference>
<dbReference type="GO" id="GO:0004784">
    <property type="term" value="F:superoxide dismutase activity"/>
    <property type="evidence" value="ECO:0007669"/>
    <property type="project" value="UniProtKB-EC"/>
</dbReference>
<evidence type="ECO:0000256" key="4">
    <source>
        <dbReference type="ARBA" id="ARBA00023002"/>
    </source>
</evidence>
<evidence type="ECO:0000256" key="7">
    <source>
        <dbReference type="RuleBase" id="RU000414"/>
    </source>
</evidence>
<dbReference type="InterPro" id="IPR019833">
    <property type="entry name" value="Mn/Fe_SOD_BS"/>
</dbReference>
<dbReference type="InterPro" id="IPR019832">
    <property type="entry name" value="Mn/Fe_SOD_C"/>
</dbReference>
<dbReference type="RefSeq" id="WP_011995101.1">
    <property type="nucleotide sequence ID" value="NC_009719.1"/>
</dbReference>
<feature type="binding site" evidence="6">
    <location>
        <position position="161"/>
    </location>
    <ligand>
        <name>Mn(2+)</name>
        <dbReference type="ChEBI" id="CHEBI:29035"/>
    </ligand>
</feature>